<keyword evidence="1" id="KW-0808">Transferase</keyword>
<dbReference type="GO" id="GO:0004674">
    <property type="term" value="F:protein serine/threonine kinase activity"/>
    <property type="evidence" value="ECO:0007669"/>
    <property type="project" value="UniProtKB-KW"/>
</dbReference>
<organism evidence="5 6">
    <name type="scientific">Actinopolymorpha rutila</name>
    <dbReference type="NCBI Taxonomy" id="446787"/>
    <lineage>
        <taxon>Bacteria</taxon>
        <taxon>Bacillati</taxon>
        <taxon>Actinomycetota</taxon>
        <taxon>Actinomycetes</taxon>
        <taxon>Propionibacteriales</taxon>
        <taxon>Actinopolymorphaceae</taxon>
        <taxon>Actinopolymorpha</taxon>
    </lineage>
</organism>
<dbReference type="Pfam" id="PF14417">
    <property type="entry name" value="MEDS"/>
    <property type="match status" value="1"/>
</dbReference>
<keyword evidence="1" id="KW-0418">Kinase</keyword>
<dbReference type="PANTHER" id="PTHR35526">
    <property type="entry name" value="ANTI-SIGMA-F FACTOR RSBW-RELATED"/>
    <property type="match status" value="1"/>
</dbReference>
<proteinExistence type="predicted"/>
<dbReference type="InterPro" id="IPR047718">
    <property type="entry name" value="RsbA-like_anti_sig"/>
</dbReference>
<dbReference type="InterPro" id="IPR036890">
    <property type="entry name" value="HATPase_C_sf"/>
</dbReference>
<keyword evidence="1" id="KW-0723">Serine/threonine-protein kinase</keyword>
<evidence type="ECO:0000259" key="3">
    <source>
        <dbReference type="Pfam" id="PF13581"/>
    </source>
</evidence>
<dbReference type="Gene3D" id="3.30.565.10">
    <property type="entry name" value="Histidine kinase-like ATPase, C-terminal domain"/>
    <property type="match status" value="1"/>
</dbReference>
<sequence length="330" mass="36048">MPIQPVAMDHTSRVQPLVHEALFYRDLPGLSAALLPRFADAFAADEPVAVVVRRSRTELLQGALGSDAGRVRWLDMARDGRNPTRLIPSVIGRFADEHHGRRVLVVGEPMWPERSRADYVAVVAHEALINVALADRELTVICPYEVSTLDPRVLQDAARTHPTVVTHEDSWASLSYRDPVALAMSFLSDLPEPDCVPERLTFGAYELAQVRELVYAHAVLAGLGSSRRDDLVLAVNEVATNTLVHSGGPGVLRVWRETGRLVCEISDQGQVSDPLIGRHPTSPTARSSRTPTSQPPGGHGLLLVNELCDLVQIATTSGTTVRMYMNVVDN</sequence>
<feature type="compositionally biased region" description="Low complexity" evidence="2">
    <location>
        <begin position="280"/>
        <end position="296"/>
    </location>
</feature>
<reference evidence="5 6" key="1">
    <citation type="submission" date="2020-07" db="EMBL/GenBank/DDBJ databases">
        <title>Sequencing the genomes of 1000 actinobacteria strains.</title>
        <authorList>
            <person name="Klenk H.-P."/>
        </authorList>
    </citation>
    <scope>NUCLEOTIDE SEQUENCE [LARGE SCALE GENOMIC DNA]</scope>
    <source>
        <strain evidence="5 6">DSM 18448</strain>
    </source>
</reference>
<feature type="region of interest" description="Disordered" evidence="2">
    <location>
        <begin position="272"/>
        <end position="298"/>
    </location>
</feature>
<dbReference type="PANTHER" id="PTHR35526:SF3">
    <property type="entry name" value="ANTI-SIGMA-F FACTOR RSBW"/>
    <property type="match status" value="1"/>
</dbReference>
<dbReference type="Pfam" id="PF13581">
    <property type="entry name" value="HATPase_c_2"/>
    <property type="match status" value="1"/>
</dbReference>
<protein>
    <submittedName>
        <fullName evidence="5">Anti-sigma regulatory factor (Ser/Thr protein kinase)</fullName>
    </submittedName>
</protein>
<dbReference type="NCBIfam" id="NF041045">
    <property type="entry name" value="RsbA_anti_sig"/>
    <property type="match status" value="1"/>
</dbReference>
<dbReference type="SUPFAM" id="SSF55874">
    <property type="entry name" value="ATPase domain of HSP90 chaperone/DNA topoisomerase II/histidine kinase"/>
    <property type="match status" value="1"/>
</dbReference>
<feature type="domain" description="Histidine kinase/HSP90-like ATPase" evidence="3">
    <location>
        <begin position="207"/>
        <end position="324"/>
    </location>
</feature>
<evidence type="ECO:0000313" key="6">
    <source>
        <dbReference type="Proteomes" id="UP000579605"/>
    </source>
</evidence>
<dbReference type="Proteomes" id="UP000579605">
    <property type="component" value="Unassembled WGS sequence"/>
</dbReference>
<dbReference type="InterPro" id="IPR050267">
    <property type="entry name" value="Anti-sigma-factor_SerPK"/>
</dbReference>
<name>A0A852ZVG1_9ACTN</name>
<gene>
    <name evidence="5" type="ORF">F4554_005334</name>
</gene>
<feature type="domain" description="MEDS" evidence="4">
    <location>
        <begin position="19"/>
        <end position="162"/>
    </location>
</feature>
<evidence type="ECO:0000256" key="1">
    <source>
        <dbReference type="ARBA" id="ARBA00022527"/>
    </source>
</evidence>
<dbReference type="RefSeq" id="WP_179790085.1">
    <property type="nucleotide sequence ID" value="NZ_BAAARR010000021.1"/>
</dbReference>
<dbReference type="InterPro" id="IPR003594">
    <property type="entry name" value="HATPase_dom"/>
</dbReference>
<dbReference type="CDD" id="cd16936">
    <property type="entry name" value="HATPase_RsbW-like"/>
    <property type="match status" value="1"/>
</dbReference>
<evidence type="ECO:0000313" key="5">
    <source>
        <dbReference type="EMBL" id="NYH92696.1"/>
    </source>
</evidence>
<comment type="caution">
    <text evidence="5">The sequence shown here is derived from an EMBL/GenBank/DDBJ whole genome shotgun (WGS) entry which is preliminary data.</text>
</comment>
<dbReference type="AlphaFoldDB" id="A0A852ZVG1"/>
<dbReference type="InterPro" id="IPR025847">
    <property type="entry name" value="MEDS_domain"/>
</dbReference>
<evidence type="ECO:0000256" key="2">
    <source>
        <dbReference type="SAM" id="MobiDB-lite"/>
    </source>
</evidence>
<dbReference type="EMBL" id="JACBZH010000001">
    <property type="protein sequence ID" value="NYH92696.1"/>
    <property type="molecule type" value="Genomic_DNA"/>
</dbReference>
<accession>A0A852ZVG1</accession>
<evidence type="ECO:0000259" key="4">
    <source>
        <dbReference type="Pfam" id="PF14417"/>
    </source>
</evidence>
<keyword evidence="6" id="KW-1185">Reference proteome</keyword>